<evidence type="ECO:0000313" key="4">
    <source>
        <dbReference type="Proteomes" id="UP000501705"/>
    </source>
</evidence>
<proteinExistence type="predicted"/>
<dbReference type="InterPro" id="IPR002711">
    <property type="entry name" value="HNH"/>
</dbReference>
<dbReference type="GO" id="GO:0008270">
    <property type="term" value="F:zinc ion binding"/>
    <property type="evidence" value="ECO:0007669"/>
    <property type="project" value="InterPro"/>
</dbReference>
<evidence type="ECO:0000259" key="2">
    <source>
        <dbReference type="SMART" id="SM00507"/>
    </source>
</evidence>
<dbReference type="Gene3D" id="1.10.30.50">
    <property type="match status" value="1"/>
</dbReference>
<gene>
    <name evidence="3" type="ORF">F5X71_29635</name>
</gene>
<reference evidence="3 4" key="1">
    <citation type="journal article" date="2019" name="ACS Chem. Biol.">
        <title>Identification and Mobilization of a Cryptic Antibiotic Biosynthesis Gene Locus from a Human-Pathogenic Nocardia Isolate.</title>
        <authorList>
            <person name="Herisse M."/>
            <person name="Ishida K."/>
            <person name="Porter J.L."/>
            <person name="Howden B."/>
            <person name="Hertweck C."/>
            <person name="Stinear T.P."/>
            <person name="Pidot S.J."/>
        </authorList>
    </citation>
    <scope>NUCLEOTIDE SEQUENCE [LARGE SCALE GENOMIC DNA]</scope>
    <source>
        <strain evidence="3 4">AUSMDU00024985</strain>
    </source>
</reference>
<dbReference type="Proteomes" id="UP000501705">
    <property type="component" value="Chromosome"/>
</dbReference>
<keyword evidence="3" id="KW-0540">Nuclease</keyword>
<keyword evidence="3" id="KW-0255">Endonuclease</keyword>
<dbReference type="InterPro" id="IPR003615">
    <property type="entry name" value="HNH_nuc"/>
</dbReference>
<feature type="region of interest" description="Disordered" evidence="1">
    <location>
        <begin position="84"/>
        <end position="103"/>
    </location>
</feature>
<sequence length="103" mass="11421">MSWSTSSRWSELPADWPARRAAVMRRDRRRCQIARVGCLGIASQVDHIAPGSNHCLENLRAVCTSCHGRKSAVEGAAASAARRRELSARRFRPSVRHPGSLSR</sequence>
<evidence type="ECO:0000313" key="3">
    <source>
        <dbReference type="EMBL" id="QIS05916.1"/>
    </source>
</evidence>
<name>A0A6G9XYD7_NOCBR</name>
<protein>
    <submittedName>
        <fullName evidence="3">HNH endonuclease</fullName>
    </submittedName>
</protein>
<organism evidence="3 4">
    <name type="scientific">Nocardia brasiliensis</name>
    <dbReference type="NCBI Taxonomy" id="37326"/>
    <lineage>
        <taxon>Bacteria</taxon>
        <taxon>Bacillati</taxon>
        <taxon>Actinomycetota</taxon>
        <taxon>Actinomycetes</taxon>
        <taxon>Mycobacteriales</taxon>
        <taxon>Nocardiaceae</taxon>
        <taxon>Nocardia</taxon>
    </lineage>
</organism>
<dbReference type="GO" id="GO:0004519">
    <property type="term" value="F:endonuclease activity"/>
    <property type="evidence" value="ECO:0007669"/>
    <property type="project" value="UniProtKB-KW"/>
</dbReference>
<dbReference type="CDD" id="cd00085">
    <property type="entry name" value="HNHc"/>
    <property type="match status" value="1"/>
</dbReference>
<dbReference type="AlphaFoldDB" id="A0A6G9XYD7"/>
<dbReference type="SMART" id="SM00507">
    <property type="entry name" value="HNHc"/>
    <property type="match status" value="1"/>
</dbReference>
<feature type="domain" description="HNH nuclease" evidence="2">
    <location>
        <begin position="18"/>
        <end position="68"/>
    </location>
</feature>
<accession>A0A6G9XYD7</accession>
<keyword evidence="3" id="KW-0378">Hydrolase</keyword>
<dbReference type="EMBL" id="CP046171">
    <property type="protein sequence ID" value="QIS05916.1"/>
    <property type="molecule type" value="Genomic_DNA"/>
</dbReference>
<evidence type="ECO:0000256" key="1">
    <source>
        <dbReference type="SAM" id="MobiDB-lite"/>
    </source>
</evidence>
<dbReference type="GO" id="GO:0003676">
    <property type="term" value="F:nucleic acid binding"/>
    <property type="evidence" value="ECO:0007669"/>
    <property type="project" value="InterPro"/>
</dbReference>
<dbReference type="Pfam" id="PF01844">
    <property type="entry name" value="HNH"/>
    <property type="match status" value="1"/>
</dbReference>